<gene>
    <name evidence="8" type="ORF">HPT29_018150</name>
</gene>
<sequence>MNESVFIERCLLSLLPQIRAGVDEVLVIDGGSSDDTCDIVLRLQLQHPELRLLHNAKRLQAAAVNLGAKAASPQSKIIVRADAHADYPSNFIELCVSSLIRQGAHSVVVPMQAQGRTALQRAIAWAQNSLIGNGGSSHRRADSVSKFVDHGHHAAFHREVFLLLDGYNEGFTHNEDAEYDYRLRSLGGRIWMCTEACIIYFPRRTWRSLAIQYFNHGRGRGRTLLLHRQTPKLRQIAPVLALAGTAGGLLLALVTPFGLLFPLGYTVTLLGVSITQAVKHRDIALLATGLAAGVMHLSWGVGFIRALMDGFVGLRRKSLVRISA</sequence>
<reference evidence="8" key="1">
    <citation type="submission" date="2022-08" db="EMBL/GenBank/DDBJ databases">
        <title>Microvirga terrae sp. nov., isolated from soil.</title>
        <authorList>
            <person name="Kim K.H."/>
            <person name="Seo Y.L."/>
            <person name="Kim J.M."/>
            <person name="Lee J.K."/>
            <person name="Han D.M."/>
            <person name="Jeon C.O."/>
        </authorList>
    </citation>
    <scope>NUCLEOTIDE SEQUENCE</scope>
    <source>
        <strain evidence="8">R24</strain>
    </source>
</reference>
<dbReference type="EMBL" id="CP102845">
    <property type="protein sequence ID" value="UVF18412.1"/>
    <property type="molecule type" value="Genomic_DNA"/>
</dbReference>
<dbReference type="PANTHER" id="PTHR43646:SF2">
    <property type="entry name" value="GLYCOSYLTRANSFERASE 2-LIKE DOMAIN-CONTAINING PROTEIN"/>
    <property type="match status" value="1"/>
</dbReference>
<evidence type="ECO:0000256" key="3">
    <source>
        <dbReference type="ARBA" id="ARBA00022676"/>
    </source>
</evidence>
<comment type="subcellular location">
    <subcellularLocation>
        <location evidence="1">Cell membrane</location>
    </subcellularLocation>
</comment>
<evidence type="ECO:0000256" key="4">
    <source>
        <dbReference type="ARBA" id="ARBA00022679"/>
    </source>
</evidence>
<dbReference type="CDD" id="cd02525">
    <property type="entry name" value="Succinoglycan_BP_ExoA"/>
    <property type="match status" value="1"/>
</dbReference>
<evidence type="ECO:0000256" key="6">
    <source>
        <dbReference type="SAM" id="Phobius"/>
    </source>
</evidence>
<dbReference type="InterPro" id="IPR001173">
    <property type="entry name" value="Glyco_trans_2-like"/>
</dbReference>
<dbReference type="Proteomes" id="UP001017257">
    <property type="component" value="Chromosome"/>
</dbReference>
<feature type="transmembrane region" description="Helical" evidence="6">
    <location>
        <begin position="283"/>
        <end position="308"/>
    </location>
</feature>
<feature type="transmembrane region" description="Helical" evidence="6">
    <location>
        <begin position="236"/>
        <end position="263"/>
    </location>
</feature>
<evidence type="ECO:0000256" key="1">
    <source>
        <dbReference type="ARBA" id="ARBA00004236"/>
    </source>
</evidence>
<keyword evidence="6" id="KW-1133">Transmembrane helix</keyword>
<keyword evidence="9" id="KW-1185">Reference proteome</keyword>
<keyword evidence="3" id="KW-0328">Glycosyltransferase</keyword>
<name>A0ABY5RRK3_9HYPH</name>
<organism evidence="8 9">
    <name type="scientific">Microvirga terrae</name>
    <dbReference type="NCBI Taxonomy" id="2740529"/>
    <lineage>
        <taxon>Bacteria</taxon>
        <taxon>Pseudomonadati</taxon>
        <taxon>Pseudomonadota</taxon>
        <taxon>Alphaproteobacteria</taxon>
        <taxon>Hyphomicrobiales</taxon>
        <taxon>Methylobacteriaceae</taxon>
        <taxon>Microvirga</taxon>
    </lineage>
</organism>
<protein>
    <submittedName>
        <fullName evidence="8">Glycosyltransferase family 2 protein</fullName>
    </submittedName>
</protein>
<accession>A0ABY5RRK3</accession>
<dbReference type="Pfam" id="PF00535">
    <property type="entry name" value="Glycos_transf_2"/>
    <property type="match status" value="1"/>
</dbReference>
<dbReference type="InterPro" id="IPR029044">
    <property type="entry name" value="Nucleotide-diphossugar_trans"/>
</dbReference>
<feature type="domain" description="Glycosyltransferase 2-like" evidence="7">
    <location>
        <begin position="2"/>
        <end position="161"/>
    </location>
</feature>
<keyword evidence="4" id="KW-0808">Transferase</keyword>
<evidence type="ECO:0000256" key="5">
    <source>
        <dbReference type="ARBA" id="ARBA00023136"/>
    </source>
</evidence>
<proteinExistence type="predicted"/>
<dbReference type="PANTHER" id="PTHR43646">
    <property type="entry name" value="GLYCOSYLTRANSFERASE"/>
    <property type="match status" value="1"/>
</dbReference>
<keyword evidence="2" id="KW-1003">Cell membrane</keyword>
<dbReference type="RefSeq" id="WP_259060150.1">
    <property type="nucleotide sequence ID" value="NZ_CP102845.1"/>
</dbReference>
<evidence type="ECO:0000256" key="2">
    <source>
        <dbReference type="ARBA" id="ARBA00022475"/>
    </source>
</evidence>
<evidence type="ECO:0000259" key="7">
    <source>
        <dbReference type="Pfam" id="PF00535"/>
    </source>
</evidence>
<keyword evidence="5 6" id="KW-0472">Membrane</keyword>
<dbReference type="SUPFAM" id="SSF53448">
    <property type="entry name" value="Nucleotide-diphospho-sugar transferases"/>
    <property type="match status" value="1"/>
</dbReference>
<evidence type="ECO:0000313" key="9">
    <source>
        <dbReference type="Proteomes" id="UP001017257"/>
    </source>
</evidence>
<dbReference type="Gene3D" id="3.90.550.10">
    <property type="entry name" value="Spore Coat Polysaccharide Biosynthesis Protein SpsA, Chain A"/>
    <property type="match status" value="1"/>
</dbReference>
<evidence type="ECO:0000313" key="8">
    <source>
        <dbReference type="EMBL" id="UVF18412.1"/>
    </source>
</evidence>
<keyword evidence="6" id="KW-0812">Transmembrane</keyword>